<dbReference type="Proteomes" id="UP000268014">
    <property type="component" value="Unassembled WGS sequence"/>
</dbReference>
<protein>
    <submittedName>
        <fullName evidence="5">DUF148 domain-containing protein</fullName>
    </submittedName>
</protein>
<dbReference type="WBParaSite" id="HPLM_0000491701-mRNA-1">
    <property type="protein sequence ID" value="HPLM_0000491701-mRNA-1"/>
    <property type="gene ID" value="HPLM_0000491701"/>
</dbReference>
<keyword evidence="2" id="KW-0732">Signal</keyword>
<feature type="compositionally biased region" description="Pro residues" evidence="1">
    <location>
        <begin position="58"/>
        <end position="69"/>
    </location>
</feature>
<dbReference type="EMBL" id="UZAF01016266">
    <property type="protein sequence ID" value="VDO24294.1"/>
    <property type="molecule type" value="Genomic_DNA"/>
</dbReference>
<feature type="compositionally biased region" description="Gly residues" evidence="1">
    <location>
        <begin position="32"/>
        <end position="57"/>
    </location>
</feature>
<sequence length="151" mass="15536">MYVHVLLAAVTLLATFSSLDAAPGGKGRRGRGGPGGSFTGGPGGSFPGGPGGSFPGGPGGPFPGGPGGPFPGGVDQVGHEEIRTEGLTQEDREEVGMGGLTEECTRTEQVKDILMEDLVDGSNYGGKEMFTAHSLIPEKLRDDRVIFKLHQ</sequence>
<evidence type="ECO:0000256" key="1">
    <source>
        <dbReference type="SAM" id="MobiDB-lite"/>
    </source>
</evidence>
<evidence type="ECO:0000313" key="5">
    <source>
        <dbReference type="WBParaSite" id="HPLM_0000491701-mRNA-1"/>
    </source>
</evidence>
<evidence type="ECO:0000256" key="2">
    <source>
        <dbReference type="SAM" id="SignalP"/>
    </source>
</evidence>
<reference evidence="3 4" key="2">
    <citation type="submission" date="2018-11" db="EMBL/GenBank/DDBJ databases">
        <authorList>
            <consortium name="Pathogen Informatics"/>
        </authorList>
    </citation>
    <scope>NUCLEOTIDE SEQUENCE [LARGE SCALE GENOMIC DNA]</scope>
    <source>
        <strain evidence="3 4">MHpl1</strain>
    </source>
</reference>
<organism evidence="5">
    <name type="scientific">Haemonchus placei</name>
    <name type="common">Barber's pole worm</name>
    <dbReference type="NCBI Taxonomy" id="6290"/>
    <lineage>
        <taxon>Eukaryota</taxon>
        <taxon>Metazoa</taxon>
        <taxon>Ecdysozoa</taxon>
        <taxon>Nematoda</taxon>
        <taxon>Chromadorea</taxon>
        <taxon>Rhabditida</taxon>
        <taxon>Rhabditina</taxon>
        <taxon>Rhabditomorpha</taxon>
        <taxon>Strongyloidea</taxon>
        <taxon>Trichostrongylidae</taxon>
        <taxon>Haemonchus</taxon>
    </lineage>
</organism>
<evidence type="ECO:0000313" key="4">
    <source>
        <dbReference type="Proteomes" id="UP000268014"/>
    </source>
</evidence>
<name>A0A0N4W4T0_HAEPC</name>
<dbReference type="AlphaFoldDB" id="A0A0N4W4T0"/>
<reference evidence="5" key="1">
    <citation type="submission" date="2017-02" db="UniProtKB">
        <authorList>
            <consortium name="WormBaseParasite"/>
        </authorList>
    </citation>
    <scope>IDENTIFICATION</scope>
</reference>
<feature type="chain" id="PRO_5043123400" evidence="2">
    <location>
        <begin position="22"/>
        <end position="151"/>
    </location>
</feature>
<feature type="region of interest" description="Disordered" evidence="1">
    <location>
        <begin position="19"/>
        <end position="101"/>
    </location>
</feature>
<feature type="signal peptide" evidence="2">
    <location>
        <begin position="1"/>
        <end position="21"/>
    </location>
</feature>
<proteinExistence type="predicted"/>
<accession>A0A0N4W4T0</accession>
<gene>
    <name evidence="3" type="ORF">HPLM_LOCUS4909</name>
</gene>
<evidence type="ECO:0000313" key="3">
    <source>
        <dbReference type="EMBL" id="VDO24294.1"/>
    </source>
</evidence>
<keyword evidence="4" id="KW-1185">Reference proteome</keyword>